<comment type="caution">
    <text evidence="12">The sequence shown here is derived from an EMBL/GenBank/DDBJ whole genome shotgun (WGS) entry which is preliminary data.</text>
</comment>
<evidence type="ECO:0000256" key="10">
    <source>
        <dbReference type="ARBA" id="ARBA00023136"/>
    </source>
</evidence>
<evidence type="ECO:0000256" key="2">
    <source>
        <dbReference type="ARBA" id="ARBA00004115"/>
    </source>
</evidence>
<evidence type="ECO:0000313" key="12">
    <source>
        <dbReference type="EMBL" id="KII69401.1"/>
    </source>
</evidence>
<evidence type="ECO:0000256" key="3">
    <source>
        <dbReference type="ARBA" id="ARBA00004922"/>
    </source>
</evidence>
<protein>
    <recommendedName>
        <fullName evidence="5 11">Dolichyl-diphosphooligosaccharide--protein glycosyltransferase subunit 1</fullName>
    </recommendedName>
</protein>
<evidence type="ECO:0000256" key="6">
    <source>
        <dbReference type="ARBA" id="ARBA00022692"/>
    </source>
</evidence>
<gene>
    <name evidence="12" type="ORF">RF11_11045</name>
</gene>
<keyword evidence="8 11" id="KW-0256">Endoplasmic reticulum</keyword>
<accession>A0A0C2MQ60</accession>
<comment type="similarity">
    <text evidence="4 11">Belongs to the OST1 family.</text>
</comment>
<keyword evidence="13" id="KW-1185">Reference proteome</keyword>
<comment type="subcellular location">
    <subcellularLocation>
        <location evidence="2 11">Endoplasmic reticulum membrane</location>
        <topology evidence="2 11">Single-pass type I membrane protein</topology>
    </subcellularLocation>
</comment>
<dbReference type="PANTHER" id="PTHR21049:SF0">
    <property type="entry name" value="DOLICHYL-DIPHOSPHOOLIGOSACCHARIDE--PROTEIN GLYCOSYLTRANSFERASE SUBUNIT 1"/>
    <property type="match status" value="1"/>
</dbReference>
<name>A0A0C2MQ60_THEKT</name>
<evidence type="ECO:0000256" key="7">
    <source>
        <dbReference type="ARBA" id="ARBA00022729"/>
    </source>
</evidence>
<organism evidence="12 13">
    <name type="scientific">Thelohanellus kitauei</name>
    <name type="common">Myxosporean</name>
    <dbReference type="NCBI Taxonomy" id="669202"/>
    <lineage>
        <taxon>Eukaryota</taxon>
        <taxon>Metazoa</taxon>
        <taxon>Cnidaria</taxon>
        <taxon>Myxozoa</taxon>
        <taxon>Myxosporea</taxon>
        <taxon>Bivalvulida</taxon>
        <taxon>Platysporina</taxon>
        <taxon>Myxobolidae</taxon>
        <taxon>Thelohanellus</taxon>
    </lineage>
</organism>
<evidence type="ECO:0000256" key="9">
    <source>
        <dbReference type="ARBA" id="ARBA00022989"/>
    </source>
</evidence>
<dbReference type="OMA" id="RYEYARE"/>
<keyword evidence="12" id="KW-0808">Transferase</keyword>
<comment type="subunit">
    <text evidence="11">Component of the oligosaccharyltransferase (OST) complex.</text>
</comment>
<keyword evidence="7 11" id="KW-0732">Signal</keyword>
<dbReference type="EMBL" id="JWZT01002428">
    <property type="protein sequence ID" value="KII69401.1"/>
    <property type="molecule type" value="Genomic_DNA"/>
</dbReference>
<dbReference type="Proteomes" id="UP000031668">
    <property type="component" value="Unassembled WGS sequence"/>
</dbReference>
<comment type="pathway">
    <text evidence="3 11">Protein modification; protein glycosylation.</text>
</comment>
<evidence type="ECO:0000256" key="5">
    <source>
        <dbReference type="ARBA" id="ARBA00017611"/>
    </source>
</evidence>
<proteinExistence type="inferred from homology"/>
<evidence type="ECO:0000256" key="11">
    <source>
        <dbReference type="RuleBase" id="RU361143"/>
    </source>
</evidence>
<evidence type="ECO:0000256" key="1">
    <source>
        <dbReference type="ARBA" id="ARBA00002791"/>
    </source>
</evidence>
<dbReference type="PANTHER" id="PTHR21049">
    <property type="entry name" value="RIBOPHORIN I"/>
    <property type="match status" value="1"/>
</dbReference>
<dbReference type="GO" id="GO:0018279">
    <property type="term" value="P:protein N-linked glycosylation via asparagine"/>
    <property type="evidence" value="ECO:0007669"/>
    <property type="project" value="TreeGrafter"/>
</dbReference>
<dbReference type="GO" id="GO:0016740">
    <property type="term" value="F:transferase activity"/>
    <property type="evidence" value="ECO:0007669"/>
    <property type="project" value="UniProtKB-KW"/>
</dbReference>
<keyword evidence="6 11" id="KW-0812">Transmembrane</keyword>
<keyword evidence="9 11" id="KW-1133">Transmembrane helix</keyword>
<dbReference type="GO" id="GO:0008250">
    <property type="term" value="C:oligosaccharyltransferase complex"/>
    <property type="evidence" value="ECO:0007669"/>
    <property type="project" value="UniProtKB-UniRule"/>
</dbReference>
<comment type="function">
    <text evidence="1 11">Subunit of the oligosaccharyl transferase (OST) complex that catalyzes the initial transfer of a defined glycan (Glc(3)Man(9)GlcNAc(2) in eukaryotes) from the lipid carrier dolichol-pyrophosphate to an asparagine residue within an Asn-X-Ser/Thr consensus motif in nascent polypeptide chains, the first step in protein N-glycosylation. N-glycosylation occurs cotranslationally and the complex associates with the Sec61 complex at the channel-forming translocon complex that mediates protein translocation across the endoplasmic reticulum (ER). All subunits are required for a maximal enzyme activity.</text>
</comment>
<sequence length="599" mass="69751">MECPILLLSLFLVSLNAALKTLKFESVERVIKLDSHKIKAQYKIMAKNHGKTPESSVEMIFKKSICDTIFKIGAEQSGTQIPVTERRVLSEEYIFNKLSTRYCFYKLDLKAPIESNHSVDFVVSLIFANRFQPFPEQVVQNGQHTFMFHDDYFIDSIYEVVRQTTIYEVRKEAVVSITEDQKIKQDKLAIRLPDAFDIPPFSTKEFFVFFKYFNPIFVLAQYSKVYQISEWGIISVMEEFWVSNRAAMLKGSYSRFTDNQQDKQAVYSWEMRIPSNAYGIYYRDGLGNISTSSVTRHSSEKVLHLQPRFPIFGGWKTYYYVAYTLPPRYFLYKNQESRRSRFTFDLLGSPMENYLIENGTVKVRLPEGATDVKVSLGKTGISSFKHSFEHSYLDFYGRPVVEFQIDHACKEKDGLITITFSYDQRLLLQKPIVVSATIFIIMISIFLVTKMGSPILATEESQKQETVQYYVEEIRAKVDATRKLCQDYMEAISTYKIQKNMDKLRSKLNKLNPEIEANYNQIVSSFSSLKNMNKDYASKLDHYRTKHEERMKLLNSYEEMSKKVVSGQMTRDEYVKVCQPTEEQIQKAGETIEQIVNTM</sequence>
<feature type="signal peptide" evidence="11">
    <location>
        <begin position="1"/>
        <end position="18"/>
    </location>
</feature>
<keyword evidence="10 11" id="KW-0472">Membrane</keyword>
<dbReference type="Pfam" id="PF04597">
    <property type="entry name" value="Ribophorin_I"/>
    <property type="match status" value="1"/>
</dbReference>
<evidence type="ECO:0000256" key="4">
    <source>
        <dbReference type="ARBA" id="ARBA00008905"/>
    </source>
</evidence>
<reference evidence="12 13" key="1">
    <citation type="journal article" date="2014" name="Genome Biol. Evol.">
        <title>The genome of the myxosporean Thelohanellus kitauei shows adaptations to nutrient acquisition within its fish host.</title>
        <authorList>
            <person name="Yang Y."/>
            <person name="Xiong J."/>
            <person name="Zhou Z."/>
            <person name="Huo F."/>
            <person name="Miao W."/>
            <person name="Ran C."/>
            <person name="Liu Y."/>
            <person name="Zhang J."/>
            <person name="Feng J."/>
            <person name="Wang M."/>
            <person name="Wang M."/>
            <person name="Wang L."/>
            <person name="Yao B."/>
        </authorList>
    </citation>
    <scope>NUCLEOTIDE SEQUENCE [LARGE SCALE GENOMIC DNA]</scope>
    <source>
        <strain evidence="12">Wuqing</strain>
    </source>
</reference>
<feature type="transmembrane region" description="Helical" evidence="11">
    <location>
        <begin position="432"/>
        <end position="449"/>
    </location>
</feature>
<dbReference type="OrthoDB" id="310030at2759"/>
<dbReference type="InterPro" id="IPR007676">
    <property type="entry name" value="Ribophorin_I"/>
</dbReference>
<dbReference type="UniPathway" id="UPA00378"/>
<evidence type="ECO:0000313" key="13">
    <source>
        <dbReference type="Proteomes" id="UP000031668"/>
    </source>
</evidence>
<feature type="chain" id="PRO_5005110960" description="Dolichyl-diphosphooligosaccharide--protein glycosyltransferase subunit 1" evidence="11">
    <location>
        <begin position="19"/>
        <end position="599"/>
    </location>
</feature>
<evidence type="ECO:0000256" key="8">
    <source>
        <dbReference type="ARBA" id="ARBA00022824"/>
    </source>
</evidence>
<dbReference type="AlphaFoldDB" id="A0A0C2MQ60"/>